<name>A0A227P3K5_9FLAO</name>
<gene>
    <name evidence="2" type="ORF">B0A64_15025</name>
</gene>
<dbReference type="EMBL" id="MUGS01000030">
    <property type="protein sequence ID" value="OXG04501.1"/>
    <property type="molecule type" value="Genomic_DNA"/>
</dbReference>
<dbReference type="InterPro" id="IPR049304">
    <property type="entry name" value="Gly_rich_dom"/>
</dbReference>
<dbReference type="Pfam" id="PF21722">
    <property type="entry name" value="Gly_rich_2"/>
    <property type="match status" value="1"/>
</dbReference>
<reference evidence="2 3" key="1">
    <citation type="submission" date="2016-11" db="EMBL/GenBank/DDBJ databases">
        <title>Whole genomes of Flavobacteriaceae.</title>
        <authorList>
            <person name="Stine C."/>
            <person name="Li C."/>
            <person name="Tadesse D."/>
        </authorList>
    </citation>
    <scope>NUCLEOTIDE SEQUENCE [LARGE SCALE GENOMIC DNA]</scope>
    <source>
        <strain evidence="2 3">DSM 24704</strain>
    </source>
</reference>
<evidence type="ECO:0000313" key="3">
    <source>
        <dbReference type="Proteomes" id="UP000214684"/>
    </source>
</evidence>
<sequence>MITYSWSQTTKTFGSSGTFAVPSGVTSISVQAWGGGGASGAPLLLGRGAAGGGGGAYASGPVSVTSGTTLNVVVASQTAGTTGTGTAGGNSTITGFESSILAAGGSGGAANNAGGTPVGGAGGTTAASAGTTKLAGGNGGNGNSWNLLGLLLSSGPGGAGANNGGVGGAAVSGLILSNAPGNAGSTPGGAGSGAINSALGAPYAGGAGAAGQVIISYTCPTYSITSTTATNVCSTSGTTSTVTLTSGAGALPVGNYVVTYNRSSPNATALTANVVVTTAGTGTFTATGLSTAGSSIITITKLTSETCSSNITTNNTATITIAPATVGGTVSGGTSICAGNTSGALTLSGNVGTVVKWQFAVSPFSTWTDVSNPTTANTYTSVPLTATTQFRAVITAICGTANSGTTTVTVNPVPTITLTENSIDICFQDNSSGTPITGVFEGLTGSPTTYSIVWNPSPVNNLVAITDDALSGNNFYFEVPAGLAVGTYTGTITVKNAAGCVSLGAPLIINIKESPTINSAGTINPILTSNTSQNATLVYSATTGNPDRYSIDWADNTFLADQPITLDSFSASGGALHSITISANVPAGTYTGTFFISNQNCERSYPISILIVDSAPTIALAAATENVCIFNNVTPEQTTLSYSATTGNPTTYSIAWVTSPTNNFVDVTDASLPSSPITIAVPSDTFTGTYTGTLTVKNSGGTVSSDYDFTVTVANTPGLYINGPAVISPLTTSSSAQIATLEYSQVTGALPETYNIDWDAAANTALLQDQPNTAWTFEPIGDIINTIAISANVPPGTYYGTMFLNTSTCTGSVPVSIVINDPAPTIELEPTTVDTCPGNTTTLYYNATTGNPTTYSIVWNSSPANNFVAVTDAAFPSSPISIAVPAGIYTGNLTVKNANGDVSTNSIFTVKVFQSAYIISTGTIDTITTSSSPQTATLQYSSTLGSPNKYGIDWDDNTFLGDQGVTLFPFSASGGALNTITISANVPPGTYTGTFFISNLTCQESFPISIVISNPVPTIDLGTSALDVCVYSGSNTNPQVLLGYSGTTGNPTTYSIAWSQSPPNGIFTVNNAALPLSPITITVPSSTAPGTYTGTLTVKNASGAVSSGSIFTLEVNQGPTISTTGTLNPITTSPVSQNATLIYNGATGNPTYYYTEWDSPLLANQNLTPYSFSSFGGILNSISISANAPAGTYTGTLTIFNSTCDKSYPISIVINPSSGKTTIAGASPNQIQSTSTTDSASAENPVVVSVLNKVIDINTFNQNIDKVFIYDVSGTLIYKKDSVENPSLVIDNLRSGNQVLVVKVLLKSSTSKTKKIIY</sequence>
<proteinExistence type="predicted"/>
<evidence type="ECO:0000259" key="1">
    <source>
        <dbReference type="Pfam" id="PF21722"/>
    </source>
</evidence>
<evidence type="ECO:0000313" key="2">
    <source>
        <dbReference type="EMBL" id="OXG04501.1"/>
    </source>
</evidence>
<dbReference type="Proteomes" id="UP000214684">
    <property type="component" value="Unassembled WGS sequence"/>
</dbReference>
<dbReference type="NCBIfam" id="NF033708">
    <property type="entry name" value="T9SS_Cterm_ChiA"/>
    <property type="match status" value="1"/>
</dbReference>
<keyword evidence="3" id="KW-1185">Reference proteome</keyword>
<protein>
    <recommendedName>
        <fullName evidence="1">Glycine-rich domain-containing protein</fullName>
    </recommendedName>
</protein>
<feature type="domain" description="Glycine-rich" evidence="1">
    <location>
        <begin position="16"/>
        <end position="217"/>
    </location>
</feature>
<accession>A0A227P3K5</accession>
<organism evidence="2 3">
    <name type="scientific">Flavobacterium araucananum</name>
    <dbReference type="NCBI Taxonomy" id="946678"/>
    <lineage>
        <taxon>Bacteria</taxon>
        <taxon>Pseudomonadati</taxon>
        <taxon>Bacteroidota</taxon>
        <taxon>Flavobacteriia</taxon>
        <taxon>Flavobacteriales</taxon>
        <taxon>Flavobacteriaceae</taxon>
        <taxon>Flavobacterium</taxon>
    </lineage>
</organism>
<comment type="caution">
    <text evidence="2">The sequence shown here is derived from an EMBL/GenBank/DDBJ whole genome shotgun (WGS) entry which is preliminary data.</text>
</comment>